<organism evidence="10 11">
    <name type="scientific">Streptacidiphilus jeojiensis</name>
    <dbReference type="NCBI Taxonomy" id="3229225"/>
    <lineage>
        <taxon>Bacteria</taxon>
        <taxon>Bacillati</taxon>
        <taxon>Actinomycetota</taxon>
        <taxon>Actinomycetes</taxon>
        <taxon>Kitasatosporales</taxon>
        <taxon>Streptomycetaceae</taxon>
        <taxon>Streptacidiphilus</taxon>
    </lineage>
</organism>
<feature type="region of interest" description="Disordered" evidence="8">
    <location>
        <begin position="482"/>
        <end position="530"/>
    </location>
</feature>
<comment type="similarity">
    <text evidence="2 7">Belongs to the purine-cytosine permease (2.A.39) family.</text>
</comment>
<dbReference type="PANTHER" id="PTHR31806">
    <property type="entry name" value="PURINE-CYTOSINE PERMEASE FCY2-RELATED"/>
    <property type="match status" value="1"/>
</dbReference>
<feature type="region of interest" description="Disordered" evidence="8">
    <location>
        <begin position="1"/>
        <end position="26"/>
    </location>
</feature>
<feature type="transmembrane region" description="Helical" evidence="9">
    <location>
        <begin position="179"/>
        <end position="202"/>
    </location>
</feature>
<dbReference type="PANTHER" id="PTHR31806:SF1">
    <property type="entry name" value="PURINE-CYTOSINE PERMEASE FCY2-RELATED"/>
    <property type="match status" value="1"/>
</dbReference>
<feature type="compositionally biased region" description="Gly residues" evidence="8">
    <location>
        <begin position="492"/>
        <end position="506"/>
    </location>
</feature>
<keyword evidence="4 9" id="KW-0812">Transmembrane</keyword>
<feature type="transmembrane region" description="Helical" evidence="9">
    <location>
        <begin position="208"/>
        <end position="228"/>
    </location>
</feature>
<accession>A0ABV6XK86</accession>
<evidence type="ECO:0000256" key="7">
    <source>
        <dbReference type="PIRNR" id="PIRNR002744"/>
    </source>
</evidence>
<feature type="transmembrane region" description="Helical" evidence="9">
    <location>
        <begin position="34"/>
        <end position="55"/>
    </location>
</feature>
<evidence type="ECO:0000256" key="1">
    <source>
        <dbReference type="ARBA" id="ARBA00004141"/>
    </source>
</evidence>
<dbReference type="Gene3D" id="1.10.4160.10">
    <property type="entry name" value="Hydantoin permease"/>
    <property type="match status" value="1"/>
</dbReference>
<feature type="transmembrane region" description="Helical" evidence="9">
    <location>
        <begin position="406"/>
        <end position="426"/>
    </location>
</feature>
<protein>
    <submittedName>
        <fullName evidence="10">Cytosine permease</fullName>
    </submittedName>
</protein>
<evidence type="ECO:0000256" key="3">
    <source>
        <dbReference type="ARBA" id="ARBA00022448"/>
    </source>
</evidence>
<feature type="transmembrane region" description="Helical" evidence="9">
    <location>
        <begin position="248"/>
        <end position="271"/>
    </location>
</feature>
<dbReference type="Proteomes" id="UP001592581">
    <property type="component" value="Unassembled WGS sequence"/>
</dbReference>
<evidence type="ECO:0000256" key="9">
    <source>
        <dbReference type="SAM" id="Phobius"/>
    </source>
</evidence>
<evidence type="ECO:0000256" key="8">
    <source>
        <dbReference type="SAM" id="MobiDB-lite"/>
    </source>
</evidence>
<feature type="transmembrane region" description="Helical" evidence="9">
    <location>
        <begin position="148"/>
        <end position="167"/>
    </location>
</feature>
<feature type="transmembrane region" description="Helical" evidence="9">
    <location>
        <begin position="291"/>
        <end position="311"/>
    </location>
</feature>
<keyword evidence="11" id="KW-1185">Reference proteome</keyword>
<feature type="transmembrane region" description="Helical" evidence="9">
    <location>
        <begin position="363"/>
        <end position="385"/>
    </location>
</feature>
<comment type="caution">
    <text evidence="10">The sequence shown here is derived from an EMBL/GenBank/DDBJ whole genome shotgun (WGS) entry which is preliminary data.</text>
</comment>
<keyword evidence="5 9" id="KW-1133">Transmembrane helix</keyword>
<feature type="transmembrane region" description="Helical" evidence="9">
    <location>
        <begin position="446"/>
        <end position="468"/>
    </location>
</feature>
<dbReference type="EMBL" id="JBEUKS010000003">
    <property type="protein sequence ID" value="MFC1438655.1"/>
    <property type="molecule type" value="Genomic_DNA"/>
</dbReference>
<feature type="transmembrane region" description="Helical" evidence="9">
    <location>
        <begin position="61"/>
        <end position="85"/>
    </location>
</feature>
<evidence type="ECO:0000313" key="11">
    <source>
        <dbReference type="Proteomes" id="UP001592581"/>
    </source>
</evidence>
<evidence type="ECO:0000256" key="4">
    <source>
        <dbReference type="ARBA" id="ARBA00022692"/>
    </source>
</evidence>
<name>A0ABV6XK86_9ACTN</name>
<feature type="transmembrane region" description="Helical" evidence="9">
    <location>
        <begin position="123"/>
        <end position="142"/>
    </location>
</feature>
<proteinExistence type="inferred from homology"/>
<sequence>MSDSTASERVGTVETRGIEPVPDGERHGQSRQMFWTWFAANISILGLPLGASLVAFHALNIWQAVLVAVIGSFGSFAMVGALSIAGKRGGAPAMTLSRAVFGVRGNLAPTLITWISRAGWETINTTTAAYAMLALVSIAFGWHQNDALTILCLLLFIGLTLVISGLGHATIMWINRWATYVFGLLNLVVMGFLVATVDWHAVLHAHPAPLSAVIAGAGVIAAGTGIGWANAGADYARYLPRRTPAARLVAASAFGAGIPLVLLISLGALLTAGDTSLATASDPVAAINAMLPSWMAIPYLIAAVGGLLLSNHLSVYSAGLTLVTLGIRAKRTVAVGLDVIVTLVGGVYFMLIAKNFYGPFTTFLTILAVPITAWVAVFGTDLLLGRSYDAKALMDTGRGSRYWYRAGVNPAAVAAWAVGIVVGLLLTEVKTSDTDIWFSGPWSGSWLGASGLGWVVTFVVTAALYVLLRPLDRTVVREHQDQAALRNPAAAGTGGAGGDGSDGGQDGIHPLDPRTQAVDHHSSTTTTGTR</sequence>
<keyword evidence="6 7" id="KW-0472">Membrane</keyword>
<evidence type="ECO:0000313" key="10">
    <source>
        <dbReference type="EMBL" id="MFC1438655.1"/>
    </source>
</evidence>
<dbReference type="PIRSF" id="PIRSF002744">
    <property type="entry name" value="Pur-cyt_permease"/>
    <property type="match status" value="1"/>
</dbReference>
<feature type="transmembrane region" description="Helical" evidence="9">
    <location>
        <begin position="332"/>
        <end position="351"/>
    </location>
</feature>
<evidence type="ECO:0000256" key="2">
    <source>
        <dbReference type="ARBA" id="ARBA00008974"/>
    </source>
</evidence>
<dbReference type="Pfam" id="PF02133">
    <property type="entry name" value="Transp_cyt_pur"/>
    <property type="match status" value="1"/>
</dbReference>
<dbReference type="InterPro" id="IPR026030">
    <property type="entry name" value="Pur-cyt_permease_Fcy2/21/22"/>
</dbReference>
<keyword evidence="3 7" id="KW-0813">Transport</keyword>
<comment type="subcellular location">
    <subcellularLocation>
        <location evidence="1">Membrane</location>
        <topology evidence="1">Multi-pass membrane protein</topology>
    </subcellularLocation>
</comment>
<reference evidence="10 11" key="1">
    <citation type="submission" date="2024-06" db="EMBL/GenBank/DDBJ databases">
        <authorList>
            <person name="Lee S.D."/>
        </authorList>
    </citation>
    <scope>NUCLEOTIDE SEQUENCE [LARGE SCALE GENOMIC DNA]</scope>
    <source>
        <strain evidence="10 11">N1-10</strain>
    </source>
</reference>
<dbReference type="InterPro" id="IPR001248">
    <property type="entry name" value="Pur-cyt_permease"/>
</dbReference>
<dbReference type="RefSeq" id="WP_380564217.1">
    <property type="nucleotide sequence ID" value="NZ_JBEUKS010000003.1"/>
</dbReference>
<feature type="compositionally biased region" description="Basic and acidic residues" evidence="8">
    <location>
        <begin position="509"/>
        <end position="522"/>
    </location>
</feature>
<gene>
    <name evidence="10" type="ORF">ABUW04_10335</name>
</gene>
<evidence type="ECO:0000256" key="5">
    <source>
        <dbReference type="ARBA" id="ARBA00022989"/>
    </source>
</evidence>
<evidence type="ECO:0000256" key="6">
    <source>
        <dbReference type="ARBA" id="ARBA00023136"/>
    </source>
</evidence>